<dbReference type="Proteomes" id="UP000326702">
    <property type="component" value="Chromosome"/>
</dbReference>
<protein>
    <submittedName>
        <fullName evidence="1">Uncharacterized protein</fullName>
    </submittedName>
</protein>
<name>A0A5P9QD58_9MICO</name>
<dbReference type="EMBL" id="CP045529">
    <property type="protein sequence ID" value="QFU99022.1"/>
    <property type="molecule type" value="Genomic_DNA"/>
</dbReference>
<dbReference type="OrthoDB" id="3253180at2"/>
<keyword evidence="2" id="KW-1185">Reference proteome</keyword>
<gene>
    <name evidence="1" type="ORF">KDY119_02548</name>
</gene>
<dbReference type="InterPro" id="IPR054206">
    <property type="entry name" value="DUF6912"/>
</dbReference>
<organism evidence="1 2">
    <name type="scientific">Luteimicrobium xylanilyticum</name>
    <dbReference type="NCBI Taxonomy" id="1133546"/>
    <lineage>
        <taxon>Bacteria</taxon>
        <taxon>Bacillati</taxon>
        <taxon>Actinomycetota</taxon>
        <taxon>Actinomycetes</taxon>
        <taxon>Micrococcales</taxon>
        <taxon>Luteimicrobium</taxon>
    </lineage>
</organism>
<dbReference type="RefSeq" id="WP_036946613.1">
    <property type="nucleotide sequence ID" value="NZ_BAABIH010000004.1"/>
</dbReference>
<dbReference type="AlphaFoldDB" id="A0A5P9QD58"/>
<proteinExistence type="predicted"/>
<accession>A0A5P9QD58</accession>
<reference evidence="1 2" key="1">
    <citation type="submission" date="2019-10" db="EMBL/GenBank/DDBJ databases">
        <title>Genome sequence of Luteimicrobium xylanilyticum HY-24.</title>
        <authorList>
            <person name="Kim D.Y."/>
            <person name="Park H.-Y."/>
        </authorList>
    </citation>
    <scope>NUCLEOTIDE SEQUENCE [LARGE SCALE GENOMIC DNA]</scope>
    <source>
        <strain evidence="1 2">HY-24</strain>
    </source>
</reference>
<dbReference type="Pfam" id="PF21853">
    <property type="entry name" value="DUF6912"/>
    <property type="match status" value="1"/>
</dbReference>
<dbReference type="KEGG" id="lxl:KDY119_02548"/>
<sequence length="162" mass="17237">MRLYVPATRNDLDTVTTTTARATWPIGPRVAHAVTPALRAELPDEDDEGLEYAAWLAAADDSLGLVLQGASSPLRVVVTVEVPDGVVGTAVESGDDVSSSTVQVTDDVDAQVVCAHVDETDAGPDVLRVGQVAEADLDDALQAVVDRDLLWYDWTELDQAPR</sequence>
<evidence type="ECO:0000313" key="2">
    <source>
        <dbReference type="Proteomes" id="UP000326702"/>
    </source>
</evidence>
<evidence type="ECO:0000313" key="1">
    <source>
        <dbReference type="EMBL" id="QFU99022.1"/>
    </source>
</evidence>